<comment type="caution">
    <text evidence="2">The sequence shown here is derived from an EMBL/GenBank/DDBJ whole genome shotgun (WGS) entry which is preliminary data.</text>
</comment>
<keyword evidence="3" id="KW-1185">Reference proteome</keyword>
<evidence type="ECO:0000313" key="2">
    <source>
        <dbReference type="EMBL" id="TYJ53465.1"/>
    </source>
</evidence>
<feature type="compositionally biased region" description="Polar residues" evidence="1">
    <location>
        <begin position="1"/>
        <end position="25"/>
    </location>
</feature>
<dbReference type="EMBL" id="NIDF01000088">
    <property type="protein sequence ID" value="TYJ53465.1"/>
    <property type="molecule type" value="Genomic_DNA"/>
</dbReference>
<reference evidence="2 3" key="1">
    <citation type="submission" date="2017-05" db="EMBL/GenBank/DDBJ databases">
        <title>The Genome Sequence of Tsuchiyaea wingfieldii DSM 27421.</title>
        <authorList>
            <person name="Cuomo C."/>
            <person name="Passer A."/>
            <person name="Billmyre B."/>
            <person name="Heitman J."/>
        </authorList>
    </citation>
    <scope>NUCLEOTIDE SEQUENCE [LARGE SCALE GENOMIC DNA]</scope>
    <source>
        <strain evidence="2 3">DSM 27421</strain>
    </source>
</reference>
<accession>A0A5D3APT5</accession>
<dbReference type="Proteomes" id="UP000322245">
    <property type="component" value="Unassembled WGS sequence"/>
</dbReference>
<gene>
    <name evidence="2" type="ORF">B9479_005909</name>
</gene>
<evidence type="ECO:0000256" key="1">
    <source>
        <dbReference type="SAM" id="MobiDB-lite"/>
    </source>
</evidence>
<evidence type="ECO:0000313" key="3">
    <source>
        <dbReference type="Proteomes" id="UP000322245"/>
    </source>
</evidence>
<proteinExistence type="predicted"/>
<name>A0A5D3APT5_9TREE</name>
<sequence>MPGSKYESSSSYHKGGTSASSTYNDDGSVYIAPSETPSQLDDTTTGASRMTRSEYIARYKRSRQSRQARLQQEEMDEDPTFKPDQSALSSQIPMSVLNVAPRHKKTVKTEDTEAAREELTTNGYTIMTTDIEAGYTTLSYVDTPLVIKEY</sequence>
<protein>
    <submittedName>
        <fullName evidence="2">Uncharacterized protein</fullName>
    </submittedName>
</protein>
<feature type="compositionally biased region" description="Polar residues" evidence="1">
    <location>
        <begin position="35"/>
        <end position="50"/>
    </location>
</feature>
<feature type="region of interest" description="Disordered" evidence="1">
    <location>
        <begin position="1"/>
        <end position="91"/>
    </location>
</feature>
<organism evidence="2 3">
    <name type="scientific">Cryptococcus floricola</name>
    <dbReference type="NCBI Taxonomy" id="2591691"/>
    <lineage>
        <taxon>Eukaryota</taxon>
        <taxon>Fungi</taxon>
        <taxon>Dikarya</taxon>
        <taxon>Basidiomycota</taxon>
        <taxon>Agaricomycotina</taxon>
        <taxon>Tremellomycetes</taxon>
        <taxon>Tremellales</taxon>
        <taxon>Cryptococcaceae</taxon>
        <taxon>Cryptococcus</taxon>
    </lineage>
</organism>
<dbReference type="AlphaFoldDB" id="A0A5D3APT5"/>